<protein>
    <recommendedName>
        <fullName evidence="3">Cyclic nucleotide-binding domain-containing protein</fullName>
    </recommendedName>
</protein>
<dbReference type="SUPFAM" id="SSF51206">
    <property type="entry name" value="cAMP-binding domain-like"/>
    <property type="match status" value="1"/>
</dbReference>
<comment type="caution">
    <text evidence="4">The sequence shown here is derived from an EMBL/GenBank/DDBJ whole genome shotgun (WGS) entry which is preliminary data.</text>
</comment>
<feature type="compositionally biased region" description="Basic and acidic residues" evidence="1">
    <location>
        <begin position="686"/>
        <end position="707"/>
    </location>
</feature>
<evidence type="ECO:0000259" key="3">
    <source>
        <dbReference type="PROSITE" id="PS50042"/>
    </source>
</evidence>
<feature type="compositionally biased region" description="Low complexity" evidence="1">
    <location>
        <begin position="301"/>
        <end position="315"/>
    </location>
</feature>
<gene>
    <name evidence="4" type="ORF">SEMRO_605_G174290.2</name>
</gene>
<keyword evidence="2" id="KW-1133">Transmembrane helix</keyword>
<dbReference type="Pfam" id="PF00027">
    <property type="entry name" value="cNMP_binding"/>
    <property type="match status" value="1"/>
</dbReference>
<organism evidence="4 5">
    <name type="scientific">Seminavis robusta</name>
    <dbReference type="NCBI Taxonomy" id="568900"/>
    <lineage>
        <taxon>Eukaryota</taxon>
        <taxon>Sar</taxon>
        <taxon>Stramenopiles</taxon>
        <taxon>Ochrophyta</taxon>
        <taxon>Bacillariophyta</taxon>
        <taxon>Bacillariophyceae</taxon>
        <taxon>Bacillariophycidae</taxon>
        <taxon>Naviculales</taxon>
        <taxon>Naviculaceae</taxon>
        <taxon>Seminavis</taxon>
    </lineage>
</organism>
<feature type="compositionally biased region" description="Polar residues" evidence="1">
    <location>
        <begin position="487"/>
        <end position="518"/>
    </location>
</feature>
<keyword evidence="2" id="KW-0472">Membrane</keyword>
<dbReference type="PROSITE" id="PS50042">
    <property type="entry name" value="CNMP_BINDING_3"/>
    <property type="match status" value="1"/>
</dbReference>
<dbReference type="Gene3D" id="2.60.120.10">
    <property type="entry name" value="Jelly Rolls"/>
    <property type="match status" value="1"/>
</dbReference>
<feature type="region of interest" description="Disordered" evidence="1">
    <location>
        <begin position="566"/>
        <end position="757"/>
    </location>
</feature>
<feature type="transmembrane region" description="Helical" evidence="2">
    <location>
        <begin position="1032"/>
        <end position="1054"/>
    </location>
</feature>
<dbReference type="InterPro" id="IPR014710">
    <property type="entry name" value="RmlC-like_jellyroll"/>
</dbReference>
<feature type="compositionally biased region" description="Polar residues" evidence="1">
    <location>
        <begin position="52"/>
        <end position="67"/>
    </location>
</feature>
<feature type="region of interest" description="Disordered" evidence="1">
    <location>
        <begin position="49"/>
        <end position="68"/>
    </location>
</feature>
<dbReference type="Proteomes" id="UP001153069">
    <property type="component" value="Unassembled WGS sequence"/>
</dbReference>
<feature type="compositionally biased region" description="Basic and acidic residues" evidence="1">
    <location>
        <begin position="598"/>
        <end position="607"/>
    </location>
</feature>
<feature type="compositionally biased region" description="Basic and acidic residues" evidence="1">
    <location>
        <begin position="472"/>
        <end position="486"/>
    </location>
</feature>
<feature type="compositionally biased region" description="Polar residues" evidence="1">
    <location>
        <begin position="252"/>
        <end position="287"/>
    </location>
</feature>
<feature type="compositionally biased region" description="Low complexity" evidence="1">
    <location>
        <begin position="379"/>
        <end position="393"/>
    </location>
</feature>
<dbReference type="InterPro" id="IPR018490">
    <property type="entry name" value="cNMP-bd_dom_sf"/>
</dbReference>
<evidence type="ECO:0000256" key="2">
    <source>
        <dbReference type="SAM" id="Phobius"/>
    </source>
</evidence>
<feature type="compositionally biased region" description="Basic and acidic residues" evidence="1">
    <location>
        <begin position="421"/>
        <end position="435"/>
    </location>
</feature>
<keyword evidence="2" id="KW-0812">Transmembrane</keyword>
<feature type="region of interest" description="Disordered" evidence="1">
    <location>
        <begin position="783"/>
        <end position="805"/>
    </location>
</feature>
<feature type="region of interest" description="Disordered" evidence="1">
    <location>
        <begin position="1"/>
        <end position="29"/>
    </location>
</feature>
<feature type="compositionally biased region" description="Polar residues" evidence="1">
    <location>
        <begin position="743"/>
        <end position="757"/>
    </location>
</feature>
<dbReference type="GO" id="GO:0005254">
    <property type="term" value="F:chloride channel activity"/>
    <property type="evidence" value="ECO:0007669"/>
    <property type="project" value="InterPro"/>
</dbReference>
<feature type="compositionally biased region" description="Polar residues" evidence="1">
    <location>
        <begin position="139"/>
        <end position="163"/>
    </location>
</feature>
<proteinExistence type="predicted"/>
<dbReference type="OrthoDB" id="44299at2759"/>
<feature type="compositionally biased region" description="Basic and acidic residues" evidence="1">
    <location>
        <begin position="614"/>
        <end position="644"/>
    </location>
</feature>
<feature type="compositionally biased region" description="Polar residues" evidence="1">
    <location>
        <begin position="317"/>
        <end position="340"/>
    </location>
</feature>
<evidence type="ECO:0000313" key="4">
    <source>
        <dbReference type="EMBL" id="CAB9513666.1"/>
    </source>
</evidence>
<evidence type="ECO:0000313" key="5">
    <source>
        <dbReference type="Proteomes" id="UP001153069"/>
    </source>
</evidence>
<accession>A0A9N8E314</accession>
<sequence length="1309" mass="144139">MADHSSPHSYVRKRGAERAYGPKPWVVDPYNDPTMMGGADYAQFKVPVGDNNRPQYENHSRQFSSRSFKPDDEIAAVAASIAQQTTAIETTDATRTPQKTRKSYIGLKDSWHKRKAAMDSHGYYSDTAATLSRLNDATTHSNLASSNPMESSFANDSGQNFGQTVIDELLLNNPSGTTGMQLPRRRRQADQDEGTPGSAGSAMYRPPGSSPIFDNWIDLSNSQVWGPGSPRHPRRPSVPSPALSPSRRLASPSDQLRPNNNNNHRPTTENPSTLQPHEMTPSSSPGNNDDDHKENVGGRRAPSSPSSPNSSSAAPQYWQQQMRDSDTTVKTSPSRGNANKSPPRKVPVLGIEKLVAMTQQRKDTSDVDTGFTPIHKPSASKSGSASNHSRSNHTPTSHRTASTSATPQRRASTSGTPQPTRSDRKKLVEVNKDLDGNNNKSRSSTHSRKGLGRSSTHDSGTPEGNTPVAVPKLDKGKQLRELERRLSLTQHNNSSHHNPKQRASTGSMRASTGSLSPKKQQEEGNKTGKLPFRMPKFQGFNKRASTGSIPLDSEQYDELDELVASKSGGKFNRRASLSPITVDPGMDQSNPDTMDGDESGRRGEFRRSQGIRGFEIEIDKTIMEENENDDKTPENSRDKEDGETSPKSPRRKNRVTFEAPDKGDRGRKAANDDYDDDDSIGLPDGRASKNRDDSSRYHDSSSGHFDDSFYDEGSVTERPGRRASMSSRASATSRASVASRASVNSQLSPSPKSLNKSTKSFAKKIAGQPGRLAKTVVRQPGKLARGATRRLRKGKRRGGDPVAELDTGDLTQEEYDMICTTLNKNFIFHEKFEGALHALVLAFEKIEVPRGEVLIRQGEDAEQFIYIVLEGECSNAVDGVEIPGPYGTYGPKSLFGELGILYNTHHKGATVSAKNDVVLFRATAEVFSSALSLMPDGDDNRDEVDMKDIDRAIDQLSGTKSLHGGEIMRQYQPNRLWLWTQWHGTILEQNLLPTLIAMGVAVTVVTLVRYFGEPTWAIGHRPDEDHPVIQQLAMVNGVWMYTMTLTTFILTFYVNQAFLFWQSTNTLVRQIQGRLSDYMLALATHADRNDDGSFTAESEAIIDDIAASSRLFHALFWASCARRFYCLATPVGMASMAQRGMMTPKQLKILQCLDTPYGTKHVACLEWMMISASQGIEDSHFRNSYALSRQLLDLTCQLRSVSVQVTDSLKSGRPPLSYTHLVQILIDSFIWTSPAALYAELGIYSIPCVGVITLFYGGLLNMAKIFLDPLGNQHFTKSSVNMGMDLGVLTRESNGSTSLFKEHGAIVPF</sequence>
<feature type="compositionally biased region" description="Basic and acidic residues" evidence="1">
    <location>
        <begin position="659"/>
        <end position="671"/>
    </location>
</feature>
<name>A0A9N8E314_9STRA</name>
<feature type="region of interest" description="Disordered" evidence="1">
    <location>
        <begin position="139"/>
        <end position="553"/>
    </location>
</feature>
<feature type="compositionally biased region" description="Low complexity" evidence="1">
    <location>
        <begin position="722"/>
        <end position="742"/>
    </location>
</feature>
<feature type="compositionally biased region" description="Basic residues" evidence="1">
    <location>
        <begin position="787"/>
        <end position="796"/>
    </location>
</feature>
<keyword evidence="5" id="KW-1185">Reference proteome</keyword>
<dbReference type="InterPro" id="IPR000595">
    <property type="entry name" value="cNMP-bd_dom"/>
</dbReference>
<dbReference type="CDD" id="cd00038">
    <property type="entry name" value="CAP_ED"/>
    <property type="match status" value="1"/>
</dbReference>
<evidence type="ECO:0000256" key="1">
    <source>
        <dbReference type="SAM" id="MobiDB-lite"/>
    </source>
</evidence>
<feature type="compositionally biased region" description="Polar residues" evidence="1">
    <location>
        <begin position="453"/>
        <end position="464"/>
    </location>
</feature>
<reference evidence="4" key="1">
    <citation type="submission" date="2020-06" db="EMBL/GenBank/DDBJ databases">
        <authorList>
            <consortium name="Plant Systems Biology data submission"/>
        </authorList>
    </citation>
    <scope>NUCLEOTIDE SEQUENCE</scope>
    <source>
        <strain evidence="4">D6</strain>
    </source>
</reference>
<feature type="compositionally biased region" description="Polar residues" evidence="1">
    <location>
        <begin position="394"/>
        <end position="420"/>
    </location>
</feature>
<feature type="domain" description="Cyclic nucleotide-binding" evidence="3">
    <location>
        <begin position="827"/>
        <end position="931"/>
    </location>
</feature>
<dbReference type="EMBL" id="CAICTM010000604">
    <property type="protein sequence ID" value="CAB9513666.1"/>
    <property type="molecule type" value="Genomic_DNA"/>
</dbReference>